<dbReference type="InterPro" id="IPR029787">
    <property type="entry name" value="Nucleotide_cyclase"/>
</dbReference>
<keyword evidence="3" id="KW-0812">Transmembrane</keyword>
<dbReference type="Proteomes" id="UP001597048">
    <property type="component" value="Unassembled WGS sequence"/>
</dbReference>
<dbReference type="GO" id="GO:0052621">
    <property type="term" value="F:diguanylate cyclase activity"/>
    <property type="evidence" value="ECO:0007669"/>
    <property type="project" value="UniProtKB-EC"/>
</dbReference>
<protein>
    <recommendedName>
        <fullName evidence="1">diguanylate cyclase</fullName>
        <ecNumber evidence="1">2.7.7.65</ecNumber>
    </recommendedName>
</protein>
<dbReference type="InterPro" id="IPR050469">
    <property type="entry name" value="Diguanylate_Cyclase"/>
</dbReference>
<comment type="catalytic activity">
    <reaction evidence="2">
        <text>2 GTP = 3',3'-c-di-GMP + 2 diphosphate</text>
        <dbReference type="Rhea" id="RHEA:24898"/>
        <dbReference type="ChEBI" id="CHEBI:33019"/>
        <dbReference type="ChEBI" id="CHEBI:37565"/>
        <dbReference type="ChEBI" id="CHEBI:58805"/>
        <dbReference type="EC" id="2.7.7.65"/>
    </reaction>
</comment>
<keyword evidence="5" id="KW-0548">Nucleotidyltransferase</keyword>
<keyword evidence="3" id="KW-0472">Membrane</keyword>
<dbReference type="InterPro" id="IPR043128">
    <property type="entry name" value="Rev_trsase/Diguanyl_cyclase"/>
</dbReference>
<proteinExistence type="predicted"/>
<dbReference type="PANTHER" id="PTHR45138:SF9">
    <property type="entry name" value="DIGUANYLATE CYCLASE DGCM-RELATED"/>
    <property type="match status" value="1"/>
</dbReference>
<feature type="domain" description="GGDEF" evidence="4">
    <location>
        <begin position="355"/>
        <end position="484"/>
    </location>
</feature>
<dbReference type="SUPFAM" id="SSF55073">
    <property type="entry name" value="Nucleotide cyclase"/>
    <property type="match status" value="1"/>
</dbReference>
<sequence>MNSVSVFAATRHFFTLLRPSSYRLWSALLYLLLASYPLKAAPTQVPLTVTEQVYLSAHPVLSVCVDPNWLPFEAIDQNQKHVGIIADLLALVGSKTGLQIQLHPTNSWDESLIASKSGQCLALSALNQTPEREQWLIFTDPLLEDPNVLITQEQHSFISDVASLNNKTIALQRGTAMAELFTRDFPNLIIIDTDTEPEAMQLVSDGKADLTLRSLIVAAHTIKKAGWYNLKVSGQIPGYENKLRIGISQSEQTLRGILNRGIAAISEQERQQIMDRHLSLQVVSEVVTDYTLAYGLGILLLAVIGTSLFWMRRLNILNQQLSVMAQTDALTQLTNRHGLNLTLEKDLERAQRYQHPLSVIMMDIDHFKQVNDQYGHLAGDKVLVECSKLLRDNLRKSDIICRWGGEEFLVLCFETTQEQAVHLAELLLGKIRHHHFSEVGKVTVSAGVAQANPQDNAESLTKRADSLLYEAKHNGRNRVCVATENLDTMARSKEPNRE</sequence>
<evidence type="ECO:0000256" key="1">
    <source>
        <dbReference type="ARBA" id="ARBA00012528"/>
    </source>
</evidence>
<dbReference type="PROSITE" id="PS50887">
    <property type="entry name" value="GGDEF"/>
    <property type="match status" value="1"/>
</dbReference>
<dbReference type="EMBL" id="JBHTJS010000039">
    <property type="protein sequence ID" value="MFD1008646.1"/>
    <property type="molecule type" value="Genomic_DNA"/>
</dbReference>
<accession>A0ABW3KKP7</accession>
<dbReference type="SMART" id="SM00062">
    <property type="entry name" value="PBPb"/>
    <property type="match status" value="1"/>
</dbReference>
<dbReference type="Gene3D" id="3.30.70.270">
    <property type="match status" value="1"/>
</dbReference>
<dbReference type="CDD" id="cd13708">
    <property type="entry name" value="PBP2_BvgS_like_1"/>
    <property type="match status" value="1"/>
</dbReference>
<keyword evidence="5" id="KW-0808">Transferase</keyword>
<evidence type="ECO:0000256" key="3">
    <source>
        <dbReference type="SAM" id="Phobius"/>
    </source>
</evidence>
<keyword evidence="3" id="KW-1133">Transmembrane helix</keyword>
<dbReference type="Pfam" id="PF00990">
    <property type="entry name" value="GGDEF"/>
    <property type="match status" value="1"/>
</dbReference>
<keyword evidence="6" id="KW-1185">Reference proteome</keyword>
<evidence type="ECO:0000259" key="4">
    <source>
        <dbReference type="PROSITE" id="PS50887"/>
    </source>
</evidence>
<evidence type="ECO:0000256" key="2">
    <source>
        <dbReference type="ARBA" id="ARBA00034247"/>
    </source>
</evidence>
<dbReference type="RefSeq" id="WP_379558626.1">
    <property type="nucleotide sequence ID" value="NZ_JBHTJS010000039.1"/>
</dbReference>
<dbReference type="SUPFAM" id="SSF53850">
    <property type="entry name" value="Periplasmic binding protein-like II"/>
    <property type="match status" value="1"/>
</dbReference>
<evidence type="ECO:0000313" key="6">
    <source>
        <dbReference type="Proteomes" id="UP001597048"/>
    </source>
</evidence>
<name>A0ABW3KKP7_9GAMM</name>
<dbReference type="EC" id="2.7.7.65" evidence="1"/>
<dbReference type="Pfam" id="PF00497">
    <property type="entry name" value="SBP_bac_3"/>
    <property type="match status" value="1"/>
</dbReference>
<gene>
    <name evidence="5" type="ORF">ACFQ1C_10825</name>
</gene>
<dbReference type="Gene3D" id="3.40.190.10">
    <property type="entry name" value="Periplasmic binding protein-like II"/>
    <property type="match status" value="2"/>
</dbReference>
<organism evidence="5 6">
    <name type="scientific">Oceanisphaera ostreae</name>
    <dbReference type="NCBI Taxonomy" id="914151"/>
    <lineage>
        <taxon>Bacteria</taxon>
        <taxon>Pseudomonadati</taxon>
        <taxon>Pseudomonadota</taxon>
        <taxon>Gammaproteobacteria</taxon>
        <taxon>Aeromonadales</taxon>
        <taxon>Aeromonadaceae</taxon>
        <taxon>Oceanisphaera</taxon>
    </lineage>
</organism>
<reference evidence="6" key="1">
    <citation type="journal article" date="2019" name="Int. J. Syst. Evol. Microbiol.">
        <title>The Global Catalogue of Microorganisms (GCM) 10K type strain sequencing project: providing services to taxonomists for standard genome sequencing and annotation.</title>
        <authorList>
            <consortium name="The Broad Institute Genomics Platform"/>
            <consortium name="The Broad Institute Genome Sequencing Center for Infectious Disease"/>
            <person name="Wu L."/>
            <person name="Ma J."/>
        </authorList>
    </citation>
    <scope>NUCLEOTIDE SEQUENCE [LARGE SCALE GENOMIC DNA]</scope>
    <source>
        <strain evidence="6">CCUG 60525</strain>
    </source>
</reference>
<dbReference type="SMART" id="SM00267">
    <property type="entry name" value="GGDEF"/>
    <property type="match status" value="1"/>
</dbReference>
<feature type="transmembrane region" description="Helical" evidence="3">
    <location>
        <begin position="292"/>
        <end position="311"/>
    </location>
</feature>
<dbReference type="InterPro" id="IPR001638">
    <property type="entry name" value="Solute-binding_3/MltF_N"/>
</dbReference>
<dbReference type="PANTHER" id="PTHR45138">
    <property type="entry name" value="REGULATORY COMPONENTS OF SENSORY TRANSDUCTION SYSTEM"/>
    <property type="match status" value="1"/>
</dbReference>
<evidence type="ECO:0000313" key="5">
    <source>
        <dbReference type="EMBL" id="MFD1008646.1"/>
    </source>
</evidence>
<dbReference type="NCBIfam" id="TIGR00254">
    <property type="entry name" value="GGDEF"/>
    <property type="match status" value="1"/>
</dbReference>
<dbReference type="CDD" id="cd01949">
    <property type="entry name" value="GGDEF"/>
    <property type="match status" value="1"/>
</dbReference>
<dbReference type="InterPro" id="IPR000160">
    <property type="entry name" value="GGDEF_dom"/>
</dbReference>
<comment type="caution">
    <text evidence="5">The sequence shown here is derived from an EMBL/GenBank/DDBJ whole genome shotgun (WGS) entry which is preliminary data.</text>
</comment>